<comment type="caution">
    <text evidence="1">The sequence shown here is derived from an EMBL/GenBank/DDBJ whole genome shotgun (WGS) entry which is preliminary data.</text>
</comment>
<dbReference type="HOGENOM" id="CLU_3238448_0_0_6"/>
<dbReference type="Proteomes" id="UP000026923">
    <property type="component" value="Unassembled WGS sequence"/>
</dbReference>
<name>A0A061JN23_STUST</name>
<evidence type="ECO:0000313" key="1">
    <source>
        <dbReference type="EMBL" id="EWC39740.1"/>
    </source>
</evidence>
<dbReference type="EMBL" id="AMCZ02000032">
    <property type="protein sequence ID" value="EWC39740.1"/>
    <property type="molecule type" value="Genomic_DNA"/>
</dbReference>
<organism evidence="1 2">
    <name type="scientific">Stutzerimonas stutzeri KOS6</name>
    <dbReference type="NCBI Taxonomy" id="1218352"/>
    <lineage>
        <taxon>Bacteria</taxon>
        <taxon>Pseudomonadati</taxon>
        <taxon>Pseudomonadota</taxon>
        <taxon>Gammaproteobacteria</taxon>
        <taxon>Pseudomonadales</taxon>
        <taxon>Pseudomonadaceae</taxon>
        <taxon>Stutzerimonas</taxon>
    </lineage>
</organism>
<proteinExistence type="predicted"/>
<sequence>MATMVVTKQMEQRAKQQDYVWQSLQEMTVMLACQVEKTDYCQH</sequence>
<protein>
    <submittedName>
        <fullName evidence="1">Uncharacterized protein</fullName>
    </submittedName>
</protein>
<accession>A0A061JN23</accession>
<dbReference type="AlphaFoldDB" id="A0A061JN23"/>
<reference evidence="1 2" key="1">
    <citation type="journal article" date="2013" name="Genome Announc.">
        <title>Draft Genome of the Nitrogen-Fixing Bacterium Pseudomonas stutzeri Strain KOS6 Isolated from Industrial Hydrocarbon Sludge.</title>
        <authorList>
            <person name="Grigoryeva T.V."/>
            <person name="Laikov A.V."/>
            <person name="Naumova R.P."/>
            <person name="Manolov A.I."/>
            <person name="Larin A.K."/>
            <person name="Karpova I.Y."/>
            <person name="Semashko T.A."/>
            <person name="Alexeev D.G."/>
            <person name="Kostryukova E.S."/>
            <person name="Muller R."/>
            <person name="Govorun V.M."/>
        </authorList>
    </citation>
    <scope>NUCLEOTIDE SEQUENCE [LARGE SCALE GENOMIC DNA]</scope>
    <source>
        <strain evidence="1 2">KOS6</strain>
    </source>
</reference>
<gene>
    <name evidence="1" type="ORF">B597_018790</name>
</gene>
<evidence type="ECO:0000313" key="2">
    <source>
        <dbReference type="Proteomes" id="UP000026923"/>
    </source>
</evidence>